<dbReference type="Pfam" id="PF02567">
    <property type="entry name" value="PhzC-PhzF"/>
    <property type="match status" value="1"/>
</dbReference>
<dbReference type="Gramene" id="TRITD1Av1G035840.3">
    <property type="protein sequence ID" value="TRITD1Av1G035840.3"/>
    <property type="gene ID" value="TRITD1Av1G035840"/>
</dbReference>
<dbReference type="GO" id="GO:0016853">
    <property type="term" value="F:isomerase activity"/>
    <property type="evidence" value="ECO:0007669"/>
    <property type="project" value="TreeGrafter"/>
</dbReference>
<name>A0A9R0Q3S8_TRITD</name>
<gene>
    <name evidence="1" type="ORF">TRITD_1Av1G035840</name>
</gene>
<evidence type="ECO:0000313" key="2">
    <source>
        <dbReference type="Proteomes" id="UP000324705"/>
    </source>
</evidence>
<dbReference type="PANTHER" id="PTHR13774">
    <property type="entry name" value="PHENAZINE BIOSYNTHESIS PROTEIN"/>
    <property type="match status" value="1"/>
</dbReference>
<dbReference type="Gene3D" id="3.10.310.10">
    <property type="entry name" value="Diaminopimelate Epimerase, Chain A, domain 1"/>
    <property type="match status" value="2"/>
</dbReference>
<sequence>MGPHARLSMDEPELVTRQLVNLDAVTWLPGVDAPAEWLQSVAAEFNVSQTAFLFPRDGGSSSSSTPRFRLRWFSPTTEVPLCGHGTLASAHFLFTAVLPKQHDVIEFVTESWILTARKVPGASSRPRVTEEEQGKPFIELDFPTSDVFVDCSSTHELPSIFLKATPIVGVHRAATTDDFIVELSSGEEVADVLPNLEQLKKCAGRGVIVTGQAPPGSGYDFFSRFFAPKKGVDEVSKRTGTLYLELDAANRRVKIQGQAITVMVGTLLA</sequence>
<organism evidence="1 2">
    <name type="scientific">Triticum turgidum subsp. durum</name>
    <name type="common">Durum wheat</name>
    <name type="synonym">Triticum durum</name>
    <dbReference type="NCBI Taxonomy" id="4567"/>
    <lineage>
        <taxon>Eukaryota</taxon>
        <taxon>Viridiplantae</taxon>
        <taxon>Streptophyta</taxon>
        <taxon>Embryophyta</taxon>
        <taxon>Tracheophyta</taxon>
        <taxon>Spermatophyta</taxon>
        <taxon>Magnoliopsida</taxon>
        <taxon>Liliopsida</taxon>
        <taxon>Poales</taxon>
        <taxon>Poaceae</taxon>
        <taxon>BOP clade</taxon>
        <taxon>Pooideae</taxon>
        <taxon>Triticodae</taxon>
        <taxon>Triticeae</taxon>
        <taxon>Triticinae</taxon>
        <taxon>Triticum</taxon>
    </lineage>
</organism>
<dbReference type="GO" id="GO:0005737">
    <property type="term" value="C:cytoplasm"/>
    <property type="evidence" value="ECO:0007669"/>
    <property type="project" value="TreeGrafter"/>
</dbReference>
<dbReference type="EMBL" id="LT934111">
    <property type="protein sequence ID" value="VAH02253.1"/>
    <property type="molecule type" value="Genomic_DNA"/>
</dbReference>
<dbReference type="AlphaFoldDB" id="A0A9R0Q3S8"/>
<evidence type="ECO:0000313" key="1">
    <source>
        <dbReference type="EMBL" id="VAH02253.1"/>
    </source>
</evidence>
<keyword evidence="2" id="KW-1185">Reference proteome</keyword>
<dbReference type="SUPFAM" id="SSF54506">
    <property type="entry name" value="Diaminopimelate epimerase-like"/>
    <property type="match status" value="1"/>
</dbReference>
<reference evidence="1 2" key="1">
    <citation type="submission" date="2017-09" db="EMBL/GenBank/DDBJ databases">
        <authorList>
            <consortium name="International Durum Wheat Genome Sequencing Consortium (IDWGSC)"/>
            <person name="Milanesi L."/>
        </authorList>
    </citation>
    <scope>NUCLEOTIDE SEQUENCE [LARGE SCALE GENOMIC DNA]</scope>
    <source>
        <strain evidence="2">cv. Svevo</strain>
    </source>
</reference>
<protein>
    <submittedName>
        <fullName evidence="1">Uncharacterized protein</fullName>
    </submittedName>
</protein>
<dbReference type="PANTHER" id="PTHR13774:SF43">
    <property type="match status" value="1"/>
</dbReference>
<accession>A0A9R0Q3S8</accession>
<proteinExistence type="predicted"/>
<dbReference type="InterPro" id="IPR003719">
    <property type="entry name" value="Phenazine_PhzF-like"/>
</dbReference>
<dbReference type="Proteomes" id="UP000324705">
    <property type="component" value="Chromosome 1A"/>
</dbReference>